<feature type="signal peptide" evidence="5">
    <location>
        <begin position="1"/>
        <end position="21"/>
    </location>
</feature>
<comment type="caution">
    <text evidence="7">The sequence shown here is derived from an EMBL/GenBank/DDBJ whole genome shotgun (WGS) entry which is preliminary data.</text>
</comment>
<dbReference type="InterPro" id="IPR050738">
    <property type="entry name" value="Sulfatase"/>
</dbReference>
<dbReference type="PANTHER" id="PTHR42693:SF33">
    <property type="entry name" value="ARYLSULFATASE"/>
    <property type="match status" value="1"/>
</dbReference>
<sequence length="545" mass="61173" precursor="true">MRHFHFMLAALPLVLVSSLYAEDTTKPNVVYIMADDLGWGDLRCYGNQVVDTPTLDELAKTGVRFTDHYSPSPLCAPARAGFLTGRFNHRTGAVDVPSNRGLDRLDLSEKTFGDYFRHAGYATALIGKWHNGAYSQDYLPHRRGFDLFFGFPNGGQDYWKWNLLRNDDAMPHDGRYLSDALNDEAIAFIRKQNAQPFALWLAHHAPHSPLAAPEVLVKKYRERFGQDASETVAVIYAMIEAMDTGLGRVFQTLKEEGLWEKTVIVFTSDNGPWLAKDSELGSQKRFNGVFSGQKQDVLEGGIRVPCIVAWPGRIPAGQVIDTPVHGCDWLPTLYGLTNESAPAGAKPFDGLDVMPLLLGNPAPALTARALPFQRNRYAPVQHCNAAIREGRWKLYWPGEKASLKKDSGRDNPSYLRGIAQPHWEMPLDRQLDPATTAPQPPPRLYDLDADPAEKHDLAAQHPEIVQSLAQKHDAWFAEIIPQWQQSRAHIVEQDRAYWKDRTAPDPAALFKDYWQWKAAPKGTNPTTADPLQVFSGFWNNDPTNQ</sequence>
<proteinExistence type="inferred from homology"/>
<dbReference type="Pfam" id="PF00884">
    <property type="entry name" value="Sulfatase"/>
    <property type="match status" value="1"/>
</dbReference>
<protein>
    <submittedName>
        <fullName evidence="7">Arylsulfatase</fullName>
        <ecNumber evidence="7">3.1.6.1</ecNumber>
    </submittedName>
</protein>
<dbReference type="EMBL" id="SJPV01000021">
    <property type="protein sequence ID" value="TWU30698.1"/>
    <property type="molecule type" value="Genomic_DNA"/>
</dbReference>
<dbReference type="InterPro" id="IPR017850">
    <property type="entry name" value="Alkaline_phosphatase_core_sf"/>
</dbReference>
<feature type="chain" id="PRO_5022876301" evidence="5">
    <location>
        <begin position="22"/>
        <end position="545"/>
    </location>
</feature>
<dbReference type="Proteomes" id="UP000319143">
    <property type="component" value="Unassembled WGS sequence"/>
</dbReference>
<evidence type="ECO:0000256" key="3">
    <source>
        <dbReference type="ARBA" id="ARBA00022801"/>
    </source>
</evidence>
<dbReference type="Gene3D" id="3.30.1120.10">
    <property type="match status" value="1"/>
</dbReference>
<dbReference type="Gene3D" id="3.40.720.10">
    <property type="entry name" value="Alkaline Phosphatase, subunit A"/>
    <property type="match status" value="1"/>
</dbReference>
<dbReference type="GO" id="GO:0046872">
    <property type="term" value="F:metal ion binding"/>
    <property type="evidence" value="ECO:0007669"/>
    <property type="project" value="UniProtKB-KW"/>
</dbReference>
<dbReference type="InterPro" id="IPR024607">
    <property type="entry name" value="Sulfatase_CS"/>
</dbReference>
<evidence type="ECO:0000256" key="5">
    <source>
        <dbReference type="SAM" id="SignalP"/>
    </source>
</evidence>
<accession>A0A5C6D1T5</accession>
<name>A0A5C6D1T5_9BACT</name>
<comment type="similarity">
    <text evidence="1">Belongs to the sulfatase family.</text>
</comment>
<feature type="domain" description="Sulfatase N-terminal" evidence="6">
    <location>
        <begin position="27"/>
        <end position="338"/>
    </location>
</feature>
<dbReference type="GO" id="GO:0004065">
    <property type="term" value="F:arylsulfatase activity"/>
    <property type="evidence" value="ECO:0007669"/>
    <property type="project" value="UniProtKB-EC"/>
</dbReference>
<dbReference type="InterPro" id="IPR000917">
    <property type="entry name" value="Sulfatase_N"/>
</dbReference>
<keyword evidence="2" id="KW-0479">Metal-binding</keyword>
<keyword evidence="5" id="KW-0732">Signal</keyword>
<dbReference type="PROSITE" id="PS00523">
    <property type="entry name" value="SULFATASE_1"/>
    <property type="match status" value="1"/>
</dbReference>
<dbReference type="SUPFAM" id="SSF53649">
    <property type="entry name" value="Alkaline phosphatase-like"/>
    <property type="match status" value="1"/>
</dbReference>
<keyword evidence="4" id="KW-0106">Calcium</keyword>
<evidence type="ECO:0000256" key="4">
    <source>
        <dbReference type="ARBA" id="ARBA00022837"/>
    </source>
</evidence>
<organism evidence="7 8">
    <name type="scientific">Novipirellula artificiosorum</name>
    <dbReference type="NCBI Taxonomy" id="2528016"/>
    <lineage>
        <taxon>Bacteria</taxon>
        <taxon>Pseudomonadati</taxon>
        <taxon>Planctomycetota</taxon>
        <taxon>Planctomycetia</taxon>
        <taxon>Pirellulales</taxon>
        <taxon>Pirellulaceae</taxon>
        <taxon>Novipirellula</taxon>
    </lineage>
</organism>
<dbReference type="OrthoDB" id="9777306at2"/>
<evidence type="ECO:0000313" key="8">
    <source>
        <dbReference type="Proteomes" id="UP000319143"/>
    </source>
</evidence>
<evidence type="ECO:0000256" key="2">
    <source>
        <dbReference type="ARBA" id="ARBA00022723"/>
    </source>
</evidence>
<dbReference type="PROSITE" id="PS00149">
    <property type="entry name" value="SULFATASE_2"/>
    <property type="match status" value="1"/>
</dbReference>
<dbReference type="EC" id="3.1.6.1" evidence="7"/>
<dbReference type="AlphaFoldDB" id="A0A5C6D1T5"/>
<gene>
    <name evidence="7" type="primary">atsA_149</name>
    <name evidence="7" type="ORF">Poly41_66030</name>
</gene>
<keyword evidence="3 7" id="KW-0378">Hydrolase</keyword>
<keyword evidence="8" id="KW-1185">Reference proteome</keyword>
<evidence type="ECO:0000313" key="7">
    <source>
        <dbReference type="EMBL" id="TWU30698.1"/>
    </source>
</evidence>
<evidence type="ECO:0000259" key="6">
    <source>
        <dbReference type="Pfam" id="PF00884"/>
    </source>
</evidence>
<dbReference type="PANTHER" id="PTHR42693">
    <property type="entry name" value="ARYLSULFATASE FAMILY MEMBER"/>
    <property type="match status" value="1"/>
</dbReference>
<reference evidence="7 8" key="1">
    <citation type="submission" date="2019-02" db="EMBL/GenBank/DDBJ databases">
        <title>Deep-cultivation of Planctomycetes and their phenomic and genomic characterization uncovers novel biology.</title>
        <authorList>
            <person name="Wiegand S."/>
            <person name="Jogler M."/>
            <person name="Boedeker C."/>
            <person name="Pinto D."/>
            <person name="Vollmers J."/>
            <person name="Rivas-Marin E."/>
            <person name="Kohn T."/>
            <person name="Peeters S.H."/>
            <person name="Heuer A."/>
            <person name="Rast P."/>
            <person name="Oberbeckmann S."/>
            <person name="Bunk B."/>
            <person name="Jeske O."/>
            <person name="Meyerdierks A."/>
            <person name="Storesund J.E."/>
            <person name="Kallscheuer N."/>
            <person name="Luecker S."/>
            <person name="Lage O.M."/>
            <person name="Pohl T."/>
            <person name="Merkel B.J."/>
            <person name="Hornburger P."/>
            <person name="Mueller R.-W."/>
            <person name="Bruemmer F."/>
            <person name="Labrenz M."/>
            <person name="Spormann A.M."/>
            <person name="Op Den Camp H."/>
            <person name="Overmann J."/>
            <person name="Amann R."/>
            <person name="Jetten M.S.M."/>
            <person name="Mascher T."/>
            <person name="Medema M.H."/>
            <person name="Devos D.P."/>
            <person name="Kaster A.-K."/>
            <person name="Ovreas L."/>
            <person name="Rohde M."/>
            <person name="Galperin M.Y."/>
            <person name="Jogler C."/>
        </authorList>
    </citation>
    <scope>NUCLEOTIDE SEQUENCE [LARGE SCALE GENOMIC DNA]</scope>
    <source>
        <strain evidence="7 8">Poly41</strain>
    </source>
</reference>
<evidence type="ECO:0000256" key="1">
    <source>
        <dbReference type="ARBA" id="ARBA00008779"/>
    </source>
</evidence>